<evidence type="ECO:0000313" key="7">
    <source>
        <dbReference type="EMBL" id="MFC6095954.1"/>
    </source>
</evidence>
<dbReference type="Pfam" id="PF01520">
    <property type="entry name" value="Amidase_3"/>
    <property type="match status" value="1"/>
</dbReference>
<dbReference type="SUPFAM" id="SSF53187">
    <property type="entry name" value="Zn-dependent exopeptidases"/>
    <property type="match status" value="1"/>
</dbReference>
<dbReference type="Proteomes" id="UP001596287">
    <property type="component" value="Unassembled WGS sequence"/>
</dbReference>
<dbReference type="InterPro" id="IPR002508">
    <property type="entry name" value="MurNAc-LAA_cat"/>
</dbReference>
<dbReference type="EMBL" id="JBHSQB010000004">
    <property type="protein sequence ID" value="MFC6095954.1"/>
    <property type="molecule type" value="Genomic_DNA"/>
</dbReference>
<comment type="caution">
    <text evidence="7">The sequence shown here is derived from an EMBL/GenBank/DDBJ whole genome shotgun (WGS) entry which is preliminary data.</text>
</comment>
<comment type="catalytic activity">
    <reaction evidence="1">
        <text>Hydrolyzes the link between N-acetylmuramoyl residues and L-amino acid residues in certain cell-wall glycopeptides.</text>
        <dbReference type="EC" id="3.5.1.28"/>
    </reaction>
</comment>
<protein>
    <recommendedName>
        <fullName evidence="2">N-acetylmuramoyl-L-alanine amidase</fullName>
        <ecNumber evidence="2">3.5.1.28</ecNumber>
    </recommendedName>
</protein>
<name>A0ABW1PL74_9FLAO</name>
<proteinExistence type="predicted"/>
<dbReference type="InterPro" id="IPR050695">
    <property type="entry name" value="N-acetylmuramoyl_amidase_3"/>
</dbReference>
<reference evidence="8" key="1">
    <citation type="journal article" date="2019" name="Int. J. Syst. Evol. Microbiol.">
        <title>The Global Catalogue of Microorganisms (GCM) 10K type strain sequencing project: providing services to taxonomists for standard genome sequencing and annotation.</title>
        <authorList>
            <consortium name="The Broad Institute Genomics Platform"/>
            <consortium name="The Broad Institute Genome Sequencing Center for Infectious Disease"/>
            <person name="Wu L."/>
            <person name="Ma J."/>
        </authorList>
    </citation>
    <scope>NUCLEOTIDE SEQUENCE [LARGE SCALE GENOMIC DNA]</scope>
    <source>
        <strain evidence="8">CCUG 49679</strain>
    </source>
</reference>
<gene>
    <name evidence="7" type="ORF">ACFPVY_04800</name>
</gene>
<feature type="signal peptide" evidence="5">
    <location>
        <begin position="1"/>
        <end position="24"/>
    </location>
</feature>
<keyword evidence="3 7" id="KW-0378">Hydrolase</keyword>
<dbReference type="Gene3D" id="3.40.630.40">
    <property type="entry name" value="Zn-dependent exopeptidases"/>
    <property type="match status" value="1"/>
</dbReference>
<organism evidence="7 8">
    <name type="scientific">Flavobacterium qiangtangense</name>
    <dbReference type="NCBI Taxonomy" id="1442595"/>
    <lineage>
        <taxon>Bacteria</taxon>
        <taxon>Pseudomonadati</taxon>
        <taxon>Bacteroidota</taxon>
        <taxon>Flavobacteriia</taxon>
        <taxon>Flavobacteriales</taxon>
        <taxon>Flavobacteriaceae</taxon>
        <taxon>Flavobacterium</taxon>
    </lineage>
</organism>
<evidence type="ECO:0000256" key="1">
    <source>
        <dbReference type="ARBA" id="ARBA00001561"/>
    </source>
</evidence>
<keyword evidence="8" id="KW-1185">Reference proteome</keyword>
<dbReference type="EC" id="3.5.1.28" evidence="2"/>
<dbReference type="RefSeq" id="WP_379790666.1">
    <property type="nucleotide sequence ID" value="NZ_JBHSQB010000004.1"/>
</dbReference>
<dbReference type="PANTHER" id="PTHR30404">
    <property type="entry name" value="N-ACETYLMURAMOYL-L-ALANINE AMIDASE"/>
    <property type="match status" value="1"/>
</dbReference>
<evidence type="ECO:0000256" key="3">
    <source>
        <dbReference type="ARBA" id="ARBA00022801"/>
    </source>
</evidence>
<dbReference type="GO" id="GO:0008745">
    <property type="term" value="F:N-acetylmuramoyl-L-alanine amidase activity"/>
    <property type="evidence" value="ECO:0007669"/>
    <property type="project" value="UniProtKB-EC"/>
</dbReference>
<accession>A0ABW1PL74</accession>
<evidence type="ECO:0000259" key="6">
    <source>
        <dbReference type="SMART" id="SM00646"/>
    </source>
</evidence>
<feature type="chain" id="PRO_5046439448" description="N-acetylmuramoyl-L-alanine amidase" evidence="5">
    <location>
        <begin position="25"/>
        <end position="401"/>
    </location>
</feature>
<evidence type="ECO:0000313" key="8">
    <source>
        <dbReference type="Proteomes" id="UP001596287"/>
    </source>
</evidence>
<evidence type="ECO:0000256" key="2">
    <source>
        <dbReference type="ARBA" id="ARBA00011901"/>
    </source>
</evidence>
<sequence>MDIHKKFKQSFALFACFISVSAFSQSGDNFKVALDAGHGAKDYGAIKNNFVEKNISLAVALKVGKLLDKQPKVDVVYTRNTDVFIELVERANIANHAKADLFVSIHCNSNDNSEASGTETYVMGLTKLKSNLQVAKSENEVITLESDYKLKYAGYDPKSPESLIGITLIQEENLNQSMAVASVVQDKFKTQLERKSRGVKQAPFMVLHKTAMPAVLIEMGFISNKNEGAYLNSDEGQNEIAKAIADAIMNYKKEYFGGTSIENRIDKEELKVEKPREVVVPVKPDTSKTVATKTPETKKPEVKKPEVKTETKPEADSKGVTFKVQISASGTKLDLTPSNFKGLNGVSVVSEGNLYKYMYGSSDNYDTAKQQLAEAKAKGFTTAYLIAFKNGKKITLQEALK</sequence>
<keyword evidence="5" id="KW-0732">Signal</keyword>
<dbReference type="CDD" id="cd02696">
    <property type="entry name" value="MurNAc-LAA"/>
    <property type="match status" value="1"/>
</dbReference>
<feature type="compositionally biased region" description="Basic and acidic residues" evidence="4">
    <location>
        <begin position="295"/>
        <end position="314"/>
    </location>
</feature>
<dbReference type="SMART" id="SM00646">
    <property type="entry name" value="Ami_3"/>
    <property type="match status" value="1"/>
</dbReference>
<feature type="region of interest" description="Disordered" evidence="4">
    <location>
        <begin position="286"/>
        <end position="314"/>
    </location>
</feature>
<evidence type="ECO:0000256" key="5">
    <source>
        <dbReference type="SAM" id="SignalP"/>
    </source>
</evidence>
<feature type="domain" description="MurNAc-LAA" evidence="6">
    <location>
        <begin position="91"/>
        <end position="249"/>
    </location>
</feature>
<evidence type="ECO:0000256" key="4">
    <source>
        <dbReference type="SAM" id="MobiDB-lite"/>
    </source>
</evidence>
<dbReference type="PANTHER" id="PTHR30404:SF0">
    <property type="entry name" value="N-ACETYLMURAMOYL-L-ALANINE AMIDASE AMIC"/>
    <property type="match status" value="1"/>
</dbReference>